<comment type="similarity">
    <text evidence="1">Belongs to the TRAFAC class translation factor GTPase superfamily. Bms1-like GTPase family. TSR1 subfamily.</text>
</comment>
<dbReference type="GO" id="GO:0000479">
    <property type="term" value="P:endonucleolytic cleavage of tricistronic rRNA transcript (SSU-rRNA, 5.8S rRNA, LSU-rRNA)"/>
    <property type="evidence" value="ECO:0007669"/>
    <property type="project" value="TreeGrafter"/>
</dbReference>
<dbReference type="PANTHER" id="PTHR12858:SF1">
    <property type="entry name" value="PRE-RRNA-PROCESSING PROTEIN TSR1 HOMOLOG"/>
    <property type="match status" value="1"/>
</dbReference>
<evidence type="ECO:0000313" key="6">
    <source>
        <dbReference type="Proteomes" id="UP000030680"/>
    </source>
</evidence>
<dbReference type="OMA" id="MNLPRFK"/>
<feature type="domain" description="Ribosome biogenesis protein BMS1/TSR1 C-terminal" evidence="4">
    <location>
        <begin position="452"/>
        <end position="773"/>
    </location>
</feature>
<dbReference type="OrthoDB" id="119302at2759"/>
<keyword evidence="6" id="KW-1185">Reference proteome</keyword>
<reference evidence="6" key="1">
    <citation type="journal article" date="2013" name="Science">
        <title>Gene transfer from bacteria and archaea facilitated evolution of an extremophilic eukaryote.</title>
        <authorList>
            <person name="Schonknecht G."/>
            <person name="Chen W.H."/>
            <person name="Ternes C.M."/>
            <person name="Barbier G.G."/>
            <person name="Shrestha R.P."/>
            <person name="Stanke M."/>
            <person name="Brautigam A."/>
            <person name="Baker B.J."/>
            <person name="Banfield J.F."/>
            <person name="Garavito R.M."/>
            <person name="Carr K."/>
            <person name="Wilkerson C."/>
            <person name="Rensing S.A."/>
            <person name="Gagneul D."/>
            <person name="Dickenson N.E."/>
            <person name="Oesterhelt C."/>
            <person name="Lercher M.J."/>
            <person name="Weber A.P."/>
        </authorList>
    </citation>
    <scope>NUCLEOTIDE SEQUENCE [LARGE SCALE GENOMIC DNA]</scope>
    <source>
        <strain evidence="6">074W</strain>
    </source>
</reference>
<evidence type="ECO:0000256" key="1">
    <source>
        <dbReference type="ARBA" id="ARBA00038288"/>
    </source>
</evidence>
<dbReference type="GeneID" id="17091163"/>
<evidence type="ECO:0000259" key="3">
    <source>
        <dbReference type="SMART" id="SM00785"/>
    </source>
</evidence>
<protein>
    <recommendedName>
        <fullName evidence="7">Pre-rRNA-processing protein TSR1</fullName>
    </recommendedName>
</protein>
<dbReference type="STRING" id="130081.M2Y9P4"/>
<dbReference type="eggNOG" id="KOG1980">
    <property type="taxonomic scope" value="Eukaryota"/>
</dbReference>
<dbReference type="GO" id="GO:0000462">
    <property type="term" value="P:maturation of SSU-rRNA from tricistronic rRNA transcript (SSU-rRNA, 5.8S rRNA, LSU-rRNA)"/>
    <property type="evidence" value="ECO:0007669"/>
    <property type="project" value="TreeGrafter"/>
</dbReference>
<dbReference type="Gramene" id="EME32599">
    <property type="protein sequence ID" value="EME32599"/>
    <property type="gene ID" value="Gasu_03670"/>
</dbReference>
<accession>M2Y9P4</accession>
<sequence>MDNFHHRSSLLRQRNKAFKKGQRHASKRSLKDESKGRVESIPDTIKTNKRLSNKLERENKQKQLRKAKTMSLLEKRRKAALSDAPVIVLLVPFTASANAHELHQWILESPAVTSHRSLLQWNDYILLKGTSDEASTRWNLLSVDMEDLSRVVDLLKISDVVVPVFYADELAEDFTPASYCLEVLRTMGVSRLIPIAMFPEKRRDHEDLLKQHEMNAVRKHRAQFLVDQSVAEEVEQVRPIPLSHQGQIYQLIRGVATKTPRRPKWRESRSYVLGDSCQWVDKNVLQVVGYIRGRPWLCKQLLYLSGIGIFQPIKITTKKEPCPKKSIHKIMDWEDTEKVILETIPGDPSFDSTTSFYEEDITDKEPIEEHMDDDYSDSIENNEYLSFPEEEDNHFQEPTDAYETYIQSTTHDEPSSDNEMELVNHEDDTVIDKDELEKLRNEMKDELLFPDERDTPLDQPARERFRKYRGLDSLANSEWDAEQDLPPEYKRIFKFPNFNAFRKKQLALENKLLQHNHNGDIIESGMYVAFYLHVEESERDHVASLFEHLCGRSLIAVCLHRNEHRYSVIHFHIRRTLFDYHLQREEEDGTQTDNFELPTDKLPCSASSVVKSKDLLEIQCGFFKYLARPIFSVTVNHSQKLKYIKFLPNHQTIVASIYGPCVYPPAPVLVIKPSQDHLIARGSILSIDTDRIILKRIVLSGFPYRVFKSRAVVRYMFFNREDILWFQPYPLWTKRGRLGNIEEPVGTHGYMKCRFNGHLKAQDTVCLSIYKRIFPKWVTREEYWQYPLH</sequence>
<dbReference type="PANTHER" id="PTHR12858">
    <property type="entry name" value="RIBOSOME BIOGENESIS PROTEIN"/>
    <property type="match status" value="1"/>
</dbReference>
<dbReference type="SMART" id="SM01362">
    <property type="entry name" value="DUF663"/>
    <property type="match status" value="1"/>
</dbReference>
<dbReference type="Pfam" id="PF08142">
    <property type="entry name" value="AARP2CN"/>
    <property type="match status" value="1"/>
</dbReference>
<evidence type="ECO:0008006" key="7">
    <source>
        <dbReference type="Google" id="ProtNLM"/>
    </source>
</evidence>
<dbReference type="Pfam" id="PF04950">
    <property type="entry name" value="RIBIOP_C"/>
    <property type="match status" value="2"/>
</dbReference>
<feature type="compositionally biased region" description="Basic residues" evidence="2">
    <location>
        <begin position="1"/>
        <end position="28"/>
    </location>
</feature>
<feature type="region of interest" description="Disordered" evidence="2">
    <location>
        <begin position="1"/>
        <end position="45"/>
    </location>
</feature>
<gene>
    <name evidence="5" type="ORF">Gasu_03670</name>
</gene>
<dbReference type="GO" id="GO:0003924">
    <property type="term" value="F:GTPase activity"/>
    <property type="evidence" value="ECO:0007669"/>
    <property type="project" value="TreeGrafter"/>
</dbReference>
<feature type="domain" description="AARP2CN" evidence="3">
    <location>
        <begin position="247"/>
        <end position="322"/>
    </location>
</feature>
<dbReference type="Proteomes" id="UP000030680">
    <property type="component" value="Unassembled WGS sequence"/>
</dbReference>
<dbReference type="GO" id="GO:0030688">
    <property type="term" value="C:preribosome, small subunit precursor"/>
    <property type="evidence" value="ECO:0007669"/>
    <property type="project" value="TreeGrafter"/>
</dbReference>
<organism evidence="5 6">
    <name type="scientific">Galdieria sulphuraria</name>
    <name type="common">Red alga</name>
    <dbReference type="NCBI Taxonomy" id="130081"/>
    <lineage>
        <taxon>Eukaryota</taxon>
        <taxon>Rhodophyta</taxon>
        <taxon>Bangiophyceae</taxon>
        <taxon>Galdieriales</taxon>
        <taxon>Galdieriaceae</taxon>
        <taxon>Galdieria</taxon>
    </lineage>
</organism>
<dbReference type="GO" id="GO:0005634">
    <property type="term" value="C:nucleus"/>
    <property type="evidence" value="ECO:0007669"/>
    <property type="project" value="InterPro"/>
</dbReference>
<dbReference type="InterPro" id="IPR039761">
    <property type="entry name" value="Bms1/Tsr1"/>
</dbReference>
<dbReference type="GO" id="GO:0005525">
    <property type="term" value="F:GTP binding"/>
    <property type="evidence" value="ECO:0007669"/>
    <property type="project" value="TreeGrafter"/>
</dbReference>
<dbReference type="EMBL" id="KB454485">
    <property type="protein sequence ID" value="EME32599.1"/>
    <property type="molecule type" value="Genomic_DNA"/>
</dbReference>
<dbReference type="InterPro" id="IPR012948">
    <property type="entry name" value="AARP2CN"/>
</dbReference>
<dbReference type="KEGG" id="gsl:Gasu_03670"/>
<feature type="compositionally biased region" description="Basic and acidic residues" evidence="2">
    <location>
        <begin position="29"/>
        <end position="40"/>
    </location>
</feature>
<name>M2Y9P4_GALSU</name>
<proteinExistence type="inferred from homology"/>
<dbReference type="RefSeq" id="XP_005709119.1">
    <property type="nucleotide sequence ID" value="XM_005709062.1"/>
</dbReference>
<evidence type="ECO:0000259" key="4">
    <source>
        <dbReference type="SMART" id="SM01362"/>
    </source>
</evidence>
<dbReference type="InterPro" id="IPR007034">
    <property type="entry name" value="BMS1_TSR1_C"/>
</dbReference>
<dbReference type="GO" id="GO:0034511">
    <property type="term" value="F:U3 snoRNA binding"/>
    <property type="evidence" value="ECO:0007669"/>
    <property type="project" value="TreeGrafter"/>
</dbReference>
<dbReference type="SMART" id="SM00785">
    <property type="entry name" value="AARP2CN"/>
    <property type="match status" value="1"/>
</dbReference>
<dbReference type="AlphaFoldDB" id="M2Y9P4"/>
<evidence type="ECO:0000313" key="5">
    <source>
        <dbReference type="EMBL" id="EME32599.1"/>
    </source>
</evidence>
<evidence type="ECO:0000256" key="2">
    <source>
        <dbReference type="SAM" id="MobiDB-lite"/>
    </source>
</evidence>